<reference evidence="2 3" key="1">
    <citation type="submission" date="2019-09" db="EMBL/GenBank/DDBJ databases">
        <title>H2 Metabolism Revealed by Metagenomic Analysis in Subglacial Sediment of East Antarctica.</title>
        <authorList>
            <person name="Yang Z."/>
            <person name="Zhang Y."/>
            <person name="Lv Y."/>
            <person name="Yan W."/>
            <person name="Xiao X."/>
            <person name="Sun B."/>
            <person name="Ma H."/>
        </authorList>
    </citation>
    <scope>NUCLEOTIDE SEQUENCE [LARGE SCALE GENOMIC DNA]</scope>
    <source>
        <strain evidence="2">Bin2_2</strain>
    </source>
</reference>
<name>A0A7C9NT52_9PROT</name>
<dbReference type="Gene3D" id="3.90.960.10">
    <property type="entry name" value="YbaK/aminoacyl-tRNA synthetase-associated domain"/>
    <property type="match status" value="1"/>
</dbReference>
<dbReference type="AlphaFoldDB" id="A0A7C9NT52"/>
<dbReference type="InterPro" id="IPR007214">
    <property type="entry name" value="YbaK/aa-tRNA-synth-assoc-dom"/>
</dbReference>
<dbReference type="EMBL" id="JAAFGW010000036">
    <property type="protein sequence ID" value="NDP47520.1"/>
    <property type="molecule type" value="Genomic_DNA"/>
</dbReference>
<organism evidence="2 3">
    <name type="scientific">Sulfuriferula multivorans</name>
    <dbReference type="NCBI Taxonomy" id="1559896"/>
    <lineage>
        <taxon>Bacteria</taxon>
        <taxon>Pseudomonadati</taxon>
        <taxon>Pseudomonadota</taxon>
        <taxon>Betaproteobacteria</taxon>
        <taxon>Nitrosomonadales</taxon>
        <taxon>Sulfuricellaceae</taxon>
        <taxon>Sulfuriferula</taxon>
    </lineage>
</organism>
<sequence>MNAMHRMERFLDQHMIPFEIVAHPHTQTSAATARAAKITPDRVAKGVLLNGLDCQMVAMIPADQEIHLGRLGLDNDVEFSLADETSVSRLFSECAPGVVPGLPNAWGVEMVWDDALMAQPDIYLEAGDHERLLHIETRYLREAFGDAPHCSFSQPRSHHS</sequence>
<dbReference type="SUPFAM" id="SSF55826">
    <property type="entry name" value="YbaK/ProRS associated domain"/>
    <property type="match status" value="1"/>
</dbReference>
<dbReference type="Pfam" id="PF04073">
    <property type="entry name" value="tRNA_edit"/>
    <property type="match status" value="1"/>
</dbReference>
<dbReference type="InterPro" id="IPR036754">
    <property type="entry name" value="YbaK/aa-tRNA-synt-asso_dom_sf"/>
</dbReference>
<evidence type="ECO:0000313" key="3">
    <source>
        <dbReference type="Proteomes" id="UP000483432"/>
    </source>
</evidence>
<protein>
    <submittedName>
        <fullName evidence="2">YbaK/EbsC family protein</fullName>
    </submittedName>
</protein>
<accession>A0A7C9NT52</accession>
<dbReference type="GO" id="GO:0002161">
    <property type="term" value="F:aminoacyl-tRNA deacylase activity"/>
    <property type="evidence" value="ECO:0007669"/>
    <property type="project" value="InterPro"/>
</dbReference>
<feature type="domain" description="YbaK/aminoacyl-tRNA synthetase-associated" evidence="1">
    <location>
        <begin position="23"/>
        <end position="142"/>
    </location>
</feature>
<comment type="caution">
    <text evidence="2">The sequence shown here is derived from an EMBL/GenBank/DDBJ whole genome shotgun (WGS) entry which is preliminary data.</text>
</comment>
<gene>
    <name evidence="2" type="ORF">GZ085_03845</name>
</gene>
<evidence type="ECO:0000259" key="1">
    <source>
        <dbReference type="Pfam" id="PF04073"/>
    </source>
</evidence>
<proteinExistence type="predicted"/>
<evidence type="ECO:0000313" key="2">
    <source>
        <dbReference type="EMBL" id="NDP47520.1"/>
    </source>
</evidence>
<dbReference type="Proteomes" id="UP000483432">
    <property type="component" value="Unassembled WGS sequence"/>
</dbReference>
<dbReference type="CDD" id="cd04332">
    <property type="entry name" value="YbaK_like"/>
    <property type="match status" value="1"/>
</dbReference>